<dbReference type="EMBL" id="BAABIW010000012">
    <property type="protein sequence ID" value="GAA5025272.1"/>
    <property type="molecule type" value="Genomic_DNA"/>
</dbReference>
<organism evidence="1 2">
    <name type="scientific">Terrabacter aeriphilus</name>
    <dbReference type="NCBI Taxonomy" id="515662"/>
    <lineage>
        <taxon>Bacteria</taxon>
        <taxon>Bacillati</taxon>
        <taxon>Actinomycetota</taxon>
        <taxon>Actinomycetes</taxon>
        <taxon>Micrococcales</taxon>
        <taxon>Intrasporangiaceae</taxon>
        <taxon>Terrabacter</taxon>
    </lineage>
</organism>
<gene>
    <name evidence="1" type="ORF">GCM10023258_18100</name>
</gene>
<protein>
    <recommendedName>
        <fullName evidence="3">Transposase IS116/IS110/IS902 family protein</fullName>
    </recommendedName>
</protein>
<reference evidence="2" key="1">
    <citation type="journal article" date="2019" name="Int. J. Syst. Evol. Microbiol.">
        <title>The Global Catalogue of Microorganisms (GCM) 10K type strain sequencing project: providing services to taxonomists for standard genome sequencing and annotation.</title>
        <authorList>
            <consortium name="The Broad Institute Genomics Platform"/>
            <consortium name="The Broad Institute Genome Sequencing Center for Infectious Disease"/>
            <person name="Wu L."/>
            <person name="Ma J."/>
        </authorList>
    </citation>
    <scope>NUCLEOTIDE SEQUENCE [LARGE SCALE GENOMIC DNA]</scope>
    <source>
        <strain evidence="2">JCM 17687</strain>
    </source>
</reference>
<accession>A0ABP9JC00</accession>
<sequence length="52" mass="5945">MVQSRIQYQPATREYVARRTAEGKTGREIKRCLARYVARDLYRLLESGAAAA</sequence>
<comment type="caution">
    <text evidence="1">The sequence shown here is derived from an EMBL/GenBank/DDBJ whole genome shotgun (WGS) entry which is preliminary data.</text>
</comment>
<name>A0ABP9JC00_9MICO</name>
<evidence type="ECO:0000313" key="2">
    <source>
        <dbReference type="Proteomes" id="UP001500427"/>
    </source>
</evidence>
<evidence type="ECO:0008006" key="3">
    <source>
        <dbReference type="Google" id="ProtNLM"/>
    </source>
</evidence>
<evidence type="ECO:0000313" key="1">
    <source>
        <dbReference type="EMBL" id="GAA5025272.1"/>
    </source>
</evidence>
<proteinExistence type="predicted"/>
<keyword evidence="2" id="KW-1185">Reference proteome</keyword>
<dbReference type="Proteomes" id="UP001500427">
    <property type="component" value="Unassembled WGS sequence"/>
</dbReference>